<dbReference type="Proteomes" id="UP000325787">
    <property type="component" value="Chromosome"/>
</dbReference>
<evidence type="ECO:0000313" key="1">
    <source>
        <dbReference type="EMBL" id="QFZ20563.1"/>
    </source>
</evidence>
<organism evidence="1 2">
    <name type="scientific">Saccharothrix syringae</name>
    <name type="common">Nocardiopsis syringae</name>
    <dbReference type="NCBI Taxonomy" id="103733"/>
    <lineage>
        <taxon>Bacteria</taxon>
        <taxon>Bacillati</taxon>
        <taxon>Actinomycetota</taxon>
        <taxon>Actinomycetes</taxon>
        <taxon>Pseudonocardiales</taxon>
        <taxon>Pseudonocardiaceae</taxon>
        <taxon>Saccharothrix</taxon>
    </lineage>
</organism>
<gene>
    <name evidence="1" type="ORF">EKG83_26965</name>
</gene>
<dbReference type="KEGG" id="ssyi:EKG83_26965"/>
<evidence type="ECO:0000313" key="2">
    <source>
        <dbReference type="Proteomes" id="UP000325787"/>
    </source>
</evidence>
<dbReference type="OrthoDB" id="3699351at2"/>
<protein>
    <submittedName>
        <fullName evidence="1">Uncharacterized protein</fullName>
    </submittedName>
</protein>
<proteinExistence type="predicted"/>
<accession>A0A5Q0H3A3</accession>
<dbReference type="AlphaFoldDB" id="A0A5Q0H3A3"/>
<dbReference type="EMBL" id="CP034550">
    <property type="protein sequence ID" value="QFZ20563.1"/>
    <property type="molecule type" value="Genomic_DNA"/>
</dbReference>
<name>A0A5Q0H3A3_SACSY</name>
<keyword evidence="2" id="KW-1185">Reference proteome</keyword>
<sequence>MRNPVVWSVLAGVLIILSAIAVRTIDSEEPAVGLASASVTTIPAPRPTMTTNPPTTTTGVRAAPPDGWVCTDIETVDSDNQALPTALLDQVRPIHQAACRGDTRTLLDIIGTEPGHDLSELITELLSTDTGAVALLAFTLEVRPRTLQGGHTYCTPTGAAAVFARGTLTNPGGLTVFTTKPTPMTERSCRG</sequence>
<dbReference type="RefSeq" id="WP_153278454.1">
    <property type="nucleotide sequence ID" value="NZ_CP034550.1"/>
</dbReference>
<reference evidence="2" key="1">
    <citation type="journal article" date="2021" name="Curr. Microbiol.">
        <title>Complete genome of nocamycin-producing strain Saccharothrix syringae NRRL B-16468 reveals the biosynthetic potential for secondary metabolites.</title>
        <authorList>
            <person name="Mo X."/>
            <person name="Yang S."/>
        </authorList>
    </citation>
    <scope>NUCLEOTIDE SEQUENCE [LARGE SCALE GENOMIC DNA]</scope>
    <source>
        <strain evidence="2">ATCC 51364 / DSM 43886 / JCM 6844 / KCTC 9398 / NBRC 14523 / NRRL B-16468 / INA 2240</strain>
    </source>
</reference>